<dbReference type="Pfam" id="PF07244">
    <property type="entry name" value="POTRA"/>
    <property type="match status" value="4"/>
</dbReference>
<dbReference type="Gene3D" id="3.10.20.310">
    <property type="entry name" value="membrane protein fhac"/>
    <property type="match status" value="4"/>
</dbReference>
<keyword evidence="5" id="KW-0472">Membrane</keyword>
<proteinExistence type="predicted"/>
<feature type="domain" description="POTRA" evidence="8">
    <location>
        <begin position="40"/>
        <end position="114"/>
    </location>
</feature>
<dbReference type="PANTHER" id="PTHR12815">
    <property type="entry name" value="SORTING AND ASSEMBLY MACHINERY SAMM50 PROTEIN FAMILY MEMBER"/>
    <property type="match status" value="1"/>
</dbReference>
<feature type="domain" description="POTRA" evidence="8">
    <location>
        <begin position="371"/>
        <end position="450"/>
    </location>
</feature>
<accession>A0A929RYC7</accession>
<dbReference type="InterPro" id="IPR023707">
    <property type="entry name" value="OM_assembly_BamA"/>
</dbReference>
<dbReference type="EMBL" id="JABZGR010000004">
    <property type="protein sequence ID" value="MBF0969934.1"/>
    <property type="molecule type" value="Genomic_DNA"/>
</dbReference>
<dbReference type="RefSeq" id="WP_303763111.1">
    <property type="nucleotide sequence ID" value="NZ_JABZGR010000004.1"/>
</dbReference>
<dbReference type="InterPro" id="IPR034746">
    <property type="entry name" value="POTRA"/>
</dbReference>
<gene>
    <name evidence="9" type="ORF">HXK21_02675</name>
</gene>
<comment type="subcellular location">
    <subcellularLocation>
        <location evidence="1">Membrane</location>
    </subcellularLocation>
</comment>
<protein>
    <submittedName>
        <fullName evidence="9">BamA/TamA family outer membrane protein</fullName>
    </submittedName>
</protein>
<evidence type="ECO:0000259" key="8">
    <source>
        <dbReference type="PROSITE" id="PS51779"/>
    </source>
</evidence>
<dbReference type="PANTHER" id="PTHR12815:SF47">
    <property type="entry name" value="TRANSLOCATION AND ASSEMBLY MODULE SUBUNIT TAMA"/>
    <property type="match status" value="1"/>
</dbReference>
<feature type="chain" id="PRO_5036769511" evidence="7">
    <location>
        <begin position="21"/>
        <end position="875"/>
    </location>
</feature>
<evidence type="ECO:0000256" key="2">
    <source>
        <dbReference type="ARBA" id="ARBA00022452"/>
    </source>
</evidence>
<keyword evidence="4 7" id="KW-0732">Signal</keyword>
<dbReference type="Proteomes" id="UP000704068">
    <property type="component" value="Unassembled WGS sequence"/>
</dbReference>
<dbReference type="PIRSF" id="PIRSF006076">
    <property type="entry name" value="OM_assembly_OMP85"/>
    <property type="match status" value="1"/>
</dbReference>
<name>A0A929RYC7_9BACT</name>
<organism evidence="9 10">
    <name type="scientific">Alloprevotella tannerae</name>
    <dbReference type="NCBI Taxonomy" id="76122"/>
    <lineage>
        <taxon>Bacteria</taxon>
        <taxon>Pseudomonadati</taxon>
        <taxon>Bacteroidota</taxon>
        <taxon>Bacteroidia</taxon>
        <taxon>Bacteroidales</taxon>
        <taxon>Prevotellaceae</taxon>
        <taxon>Alloprevotella</taxon>
    </lineage>
</organism>
<feature type="domain" description="POTRA" evidence="8">
    <location>
        <begin position="287"/>
        <end position="368"/>
    </location>
</feature>
<comment type="caution">
    <text evidence="9">The sequence shown here is derived from an EMBL/GenBank/DDBJ whole genome shotgun (WGS) entry which is preliminary data.</text>
</comment>
<dbReference type="AlphaFoldDB" id="A0A929RYC7"/>
<dbReference type="GO" id="GO:0019867">
    <property type="term" value="C:outer membrane"/>
    <property type="evidence" value="ECO:0007669"/>
    <property type="project" value="InterPro"/>
</dbReference>
<keyword evidence="6" id="KW-0998">Cell outer membrane</keyword>
<evidence type="ECO:0000256" key="5">
    <source>
        <dbReference type="ARBA" id="ARBA00023136"/>
    </source>
</evidence>
<reference evidence="9" key="1">
    <citation type="submission" date="2020-04" db="EMBL/GenBank/DDBJ databases">
        <title>Deep metagenomics examines the oral microbiome during advanced dental caries in children, revealing novel taxa and co-occurrences with host molecules.</title>
        <authorList>
            <person name="Baker J.L."/>
            <person name="Morton J.T."/>
            <person name="Dinis M."/>
            <person name="Alvarez R."/>
            <person name="Tran N.C."/>
            <person name="Knight R."/>
            <person name="Edlund A."/>
        </authorList>
    </citation>
    <scope>NUCLEOTIDE SEQUENCE</scope>
    <source>
        <strain evidence="9">JCVI_34_bin.1</strain>
    </source>
</reference>
<keyword evidence="2" id="KW-1134">Transmembrane beta strand</keyword>
<evidence type="ECO:0000256" key="3">
    <source>
        <dbReference type="ARBA" id="ARBA00022692"/>
    </source>
</evidence>
<evidence type="ECO:0000256" key="1">
    <source>
        <dbReference type="ARBA" id="ARBA00004370"/>
    </source>
</evidence>
<evidence type="ECO:0000313" key="9">
    <source>
        <dbReference type="EMBL" id="MBF0969934.1"/>
    </source>
</evidence>
<keyword evidence="3" id="KW-0812">Transmembrane</keyword>
<dbReference type="Gene3D" id="2.40.160.50">
    <property type="entry name" value="membrane protein fhac: a member of the omp85/tpsb transporter family"/>
    <property type="match status" value="1"/>
</dbReference>
<evidence type="ECO:0000256" key="6">
    <source>
        <dbReference type="ARBA" id="ARBA00023237"/>
    </source>
</evidence>
<evidence type="ECO:0000256" key="4">
    <source>
        <dbReference type="ARBA" id="ARBA00022729"/>
    </source>
</evidence>
<evidence type="ECO:0000313" key="10">
    <source>
        <dbReference type="Proteomes" id="UP000704068"/>
    </source>
</evidence>
<feature type="signal peptide" evidence="7">
    <location>
        <begin position="1"/>
        <end position="20"/>
    </location>
</feature>
<dbReference type="InterPro" id="IPR039910">
    <property type="entry name" value="D15-like"/>
</dbReference>
<sequence>MKIRPLLVVLFSLMVGAAYAQNTFKQVNPDITYTVSPSKYVLGGLVVDGVSGFDPDLLQSIAGLEIGATYEVPGADMSEVVRRYWGQKLFSDVSLTADSIVGNTIYLHVHLKAQPRISSIVYSGVKKSEREALEKSIGLRVGGQITQDMVNRAKIIIKRYFDDKGFKNAAIDIRMKDDVTKENNVLIDIDIDKSNKVKVEHIYITGVTRKEASKLKRAMKKTREKSLMNLLRSKKFLPEKYEEDKANVISRLNAWGYRDAIITTDSVAATKPDYVNVYINLDKGRKYYIRNVNWVGNTVYPTVILQNILQLKRGDIYNQTLLSKRLNEDDDAVRNLYYNNGYVFNVVEPVETTIDGDSVDLEMRVSEGRQARFNRVNISGNTRVYENVIRRELRTKPGDLFSMEAIKRSVMDLSQMNQFDPEALGKAMSSAIKPDPQNGTVDISYPLTPKGGDQFQISAGWGPTGIIGTVGVKFTNFSIQNLFKKGARHRVFLPQGDNQTLSINAQTNASYYQSYSLSFLEPWLGGKRPNQLSFSISYSKQTSVASSYYDRNYYNNIYNGYMYGGYGSNSNYYNYTNYYDPDKYVRMLSASLGFGKRLRWPDDYFMFTAELSYTRYMMKSWEYFLFTNGNSNNINLTLSLSRNSTDNMFFPRRGSDFLFSVSATPPFSAWNGKDYKNLATNPRSATYQKEAQEKYRWIEYNKWKLKFRTFTALTSSNKTPVLMTRAEFGILGSYNKYNKSPFETYYVGGDGMGGMSYGYATETIGLRGYENGSLAGNTGTNAYAYSRMTLELRYPLLLEGTTNIFVLGFLEGGNAWTNVKNFNPFNMKRSAGFGVRVMLPMLGMLGIDWAYGFQKKINGVKAGGSQIHFIMNQEF</sequence>
<dbReference type="InterPro" id="IPR010827">
    <property type="entry name" value="BamA/TamA_POTRA"/>
</dbReference>
<dbReference type="GO" id="GO:0071709">
    <property type="term" value="P:membrane assembly"/>
    <property type="evidence" value="ECO:0007669"/>
    <property type="project" value="InterPro"/>
</dbReference>
<dbReference type="PROSITE" id="PS51779">
    <property type="entry name" value="POTRA"/>
    <property type="match status" value="3"/>
</dbReference>
<evidence type="ECO:0000256" key="7">
    <source>
        <dbReference type="SAM" id="SignalP"/>
    </source>
</evidence>